<dbReference type="GO" id="GO:0004312">
    <property type="term" value="F:fatty acid synthase activity"/>
    <property type="evidence" value="ECO:0007669"/>
    <property type="project" value="TreeGrafter"/>
</dbReference>
<dbReference type="InterPro" id="IPR036291">
    <property type="entry name" value="NAD(P)-bd_dom_sf"/>
</dbReference>
<evidence type="ECO:0000256" key="1">
    <source>
        <dbReference type="ARBA" id="ARBA00022450"/>
    </source>
</evidence>
<keyword evidence="1" id="KW-0596">Phosphopantetheine</keyword>
<reference evidence="4 5" key="1">
    <citation type="submission" date="2017-12" db="EMBL/GenBank/DDBJ databases">
        <authorList>
            <person name="Paulsen S."/>
            <person name="Gram L.K."/>
        </authorList>
    </citation>
    <scope>NUCLEOTIDE SEQUENCE [LARGE SCALE GENOMIC DNA]</scope>
    <source>
        <strain evidence="4 5">S2897</strain>
    </source>
</reference>
<evidence type="ECO:0000256" key="2">
    <source>
        <dbReference type="ARBA" id="ARBA00022553"/>
    </source>
</evidence>
<dbReference type="AlphaFoldDB" id="A0A5S3YHW3"/>
<reference evidence="5" key="2">
    <citation type="submission" date="2019-06" db="EMBL/GenBank/DDBJ databases">
        <title>Co-occurence of chitin degradation, pigmentation and bioactivity in marine Pseudoalteromonas.</title>
        <authorList>
            <person name="Sonnenschein E.C."/>
            <person name="Bech P.K."/>
        </authorList>
    </citation>
    <scope>NUCLEOTIDE SEQUENCE [LARGE SCALE GENOMIC DNA]</scope>
    <source>
        <strain evidence="5">S2897</strain>
    </source>
</reference>
<dbReference type="InterPro" id="IPR050091">
    <property type="entry name" value="PKS_NRPS_Biosynth_Enz"/>
</dbReference>
<dbReference type="EMBL" id="PNCG01000851">
    <property type="protein sequence ID" value="TMP71348.1"/>
    <property type="molecule type" value="Genomic_DNA"/>
</dbReference>
<evidence type="ECO:0000259" key="3">
    <source>
        <dbReference type="Pfam" id="PF08659"/>
    </source>
</evidence>
<dbReference type="RefSeq" id="WP_138549430.1">
    <property type="nucleotide sequence ID" value="NZ_PNCG01000851.1"/>
</dbReference>
<dbReference type="InterPro" id="IPR013968">
    <property type="entry name" value="PKS_KR"/>
</dbReference>
<comment type="caution">
    <text evidence="4">The sequence shown here is derived from an EMBL/GenBank/DDBJ whole genome shotgun (WGS) entry which is preliminary data.</text>
</comment>
<dbReference type="PANTHER" id="PTHR43775">
    <property type="entry name" value="FATTY ACID SYNTHASE"/>
    <property type="match status" value="1"/>
</dbReference>
<dbReference type="PANTHER" id="PTHR43775:SF37">
    <property type="entry name" value="SI:DKEY-61P9.11"/>
    <property type="match status" value="1"/>
</dbReference>
<gene>
    <name evidence="4" type="ORF">CWC05_22815</name>
</gene>
<keyword evidence="2" id="KW-0597">Phosphoprotein</keyword>
<evidence type="ECO:0000313" key="5">
    <source>
        <dbReference type="Proteomes" id="UP000305874"/>
    </source>
</evidence>
<dbReference type="GO" id="GO:0006633">
    <property type="term" value="P:fatty acid biosynthetic process"/>
    <property type="evidence" value="ECO:0007669"/>
    <property type="project" value="TreeGrafter"/>
</dbReference>
<name>A0A5S3YHW3_9GAMM</name>
<dbReference type="Proteomes" id="UP000305874">
    <property type="component" value="Unassembled WGS sequence"/>
</dbReference>
<proteinExistence type="predicted"/>
<feature type="non-terminal residue" evidence="4">
    <location>
        <position position="1"/>
    </location>
</feature>
<protein>
    <recommendedName>
        <fullName evidence="3">Ketoreductase (KR) domain-containing protein</fullName>
    </recommendedName>
</protein>
<evidence type="ECO:0000313" key="4">
    <source>
        <dbReference type="EMBL" id="TMP71348.1"/>
    </source>
</evidence>
<organism evidence="4 5">
    <name type="scientific">Pseudoalteromonas ruthenica</name>
    <dbReference type="NCBI Taxonomy" id="151081"/>
    <lineage>
        <taxon>Bacteria</taxon>
        <taxon>Pseudomonadati</taxon>
        <taxon>Pseudomonadota</taxon>
        <taxon>Gammaproteobacteria</taxon>
        <taxon>Alteromonadales</taxon>
        <taxon>Pseudoalteromonadaceae</taxon>
        <taxon>Pseudoalteromonas</taxon>
    </lineage>
</organism>
<dbReference type="Gene3D" id="3.40.50.720">
    <property type="entry name" value="NAD(P)-binding Rossmann-like Domain"/>
    <property type="match status" value="1"/>
</dbReference>
<dbReference type="SUPFAM" id="SSF51735">
    <property type="entry name" value="NAD(P)-binding Rossmann-fold domains"/>
    <property type="match status" value="1"/>
</dbReference>
<feature type="domain" description="Ketoreductase (KR)" evidence="3">
    <location>
        <begin position="3"/>
        <end position="78"/>
    </location>
</feature>
<dbReference type="Pfam" id="PF08659">
    <property type="entry name" value="KR"/>
    <property type="match status" value="1"/>
</dbReference>
<sequence length="78" mass="8455">GVIEHIEQLGCEVYIDSVDITDLTAVTALIHDIDNVNTPLKGIIHSAAVLDDDNLAQLTPERFKKVLEPKALGAVNLH</sequence>
<accession>A0A5S3YHW3</accession>
<feature type="non-terminal residue" evidence="4">
    <location>
        <position position="78"/>
    </location>
</feature>